<dbReference type="AlphaFoldDB" id="A0A0M3HUG7"/>
<dbReference type="WBParaSite" id="ALUE_0000643701-mRNA-1">
    <property type="protein sequence ID" value="ALUE_0000643701-mRNA-1"/>
    <property type="gene ID" value="ALUE_0000643701"/>
</dbReference>
<organism evidence="1 2">
    <name type="scientific">Ascaris lumbricoides</name>
    <name type="common">Giant roundworm</name>
    <dbReference type="NCBI Taxonomy" id="6252"/>
    <lineage>
        <taxon>Eukaryota</taxon>
        <taxon>Metazoa</taxon>
        <taxon>Ecdysozoa</taxon>
        <taxon>Nematoda</taxon>
        <taxon>Chromadorea</taxon>
        <taxon>Rhabditida</taxon>
        <taxon>Spirurina</taxon>
        <taxon>Ascaridomorpha</taxon>
        <taxon>Ascaridoidea</taxon>
        <taxon>Ascarididae</taxon>
        <taxon>Ascaris</taxon>
    </lineage>
</organism>
<evidence type="ECO:0000313" key="1">
    <source>
        <dbReference type="Proteomes" id="UP000036681"/>
    </source>
</evidence>
<keyword evidence="1" id="KW-1185">Reference proteome</keyword>
<dbReference type="Proteomes" id="UP000036681">
    <property type="component" value="Unplaced"/>
</dbReference>
<proteinExistence type="predicted"/>
<reference evidence="2" key="1">
    <citation type="submission" date="2017-02" db="UniProtKB">
        <authorList>
            <consortium name="WormBaseParasite"/>
        </authorList>
    </citation>
    <scope>IDENTIFICATION</scope>
</reference>
<name>A0A0M3HUG7_ASCLU</name>
<sequence length="138" mass="15736">MFLTLRDFVRQIDQSLGQIDVRNELERRPSETSGTFADVNLSYLRQPLSSGRTSQKGLPVLFFMLKHGNPKCSIADPTVQPRLNEGRCEQLASCLSTHSELQTASAIMRLQELWESSILKFVYYKLMQLDPGYLDVSH</sequence>
<protein>
    <submittedName>
        <fullName evidence="2">Uncharacterized protein</fullName>
    </submittedName>
</protein>
<accession>A0A0M3HUG7</accession>
<evidence type="ECO:0000313" key="2">
    <source>
        <dbReference type="WBParaSite" id="ALUE_0000643701-mRNA-1"/>
    </source>
</evidence>